<dbReference type="AlphaFoldDB" id="A0A343JBI5"/>
<evidence type="ECO:0000313" key="3">
    <source>
        <dbReference type="Proteomes" id="UP000264883"/>
    </source>
</evidence>
<dbReference type="GO" id="GO:0004343">
    <property type="term" value="F:glucosamine 6-phosphate N-acetyltransferase activity"/>
    <property type="evidence" value="ECO:0007669"/>
    <property type="project" value="TreeGrafter"/>
</dbReference>
<dbReference type="PANTHER" id="PTHR13355">
    <property type="entry name" value="GLUCOSAMINE 6-PHOSPHATE N-ACETYLTRANSFERASE"/>
    <property type="match status" value="1"/>
</dbReference>
<dbReference type="PANTHER" id="PTHR13355:SF11">
    <property type="entry name" value="GLUCOSAMINE 6-PHOSPHATE N-ACETYLTRANSFERASE"/>
    <property type="match status" value="1"/>
</dbReference>
<dbReference type="OrthoDB" id="9796171at2"/>
<keyword evidence="3" id="KW-1185">Reference proteome</keyword>
<dbReference type="Gene3D" id="3.40.630.30">
    <property type="match status" value="1"/>
</dbReference>
<dbReference type="Pfam" id="PF13673">
    <property type="entry name" value="Acetyltransf_10"/>
    <property type="match status" value="1"/>
</dbReference>
<dbReference type="Proteomes" id="UP000264883">
    <property type="component" value="Chromosome"/>
</dbReference>
<sequence length="146" mass="17363">MEFKIKTFDELSNEELYSILRLRSEIFVVEQNCVYQDMDNKDLKAFHLMAIDEGQIVAYLRILNKGVSYKEISIGRVVVKKEYRRRKLGLEIINRAIDYIKNIMKENEIRISAQVYAKNLYKKAGFKEVSEEYLEDDIPHVEMLFK</sequence>
<evidence type="ECO:0000313" key="2">
    <source>
        <dbReference type="EMBL" id="ASW42893.1"/>
    </source>
</evidence>
<accession>A0A343JBI5</accession>
<evidence type="ECO:0000259" key="1">
    <source>
        <dbReference type="PROSITE" id="PS51186"/>
    </source>
</evidence>
<dbReference type="InterPro" id="IPR039143">
    <property type="entry name" value="GNPNAT1-like"/>
</dbReference>
<gene>
    <name evidence="2" type="ORF">BEN51_05245</name>
</gene>
<proteinExistence type="predicted"/>
<dbReference type="CDD" id="cd04301">
    <property type="entry name" value="NAT_SF"/>
    <property type="match status" value="1"/>
</dbReference>
<dbReference type="KEGG" id="cia:BEN51_05245"/>
<dbReference type="PROSITE" id="PS51186">
    <property type="entry name" value="GNAT"/>
    <property type="match status" value="1"/>
</dbReference>
<dbReference type="SUPFAM" id="SSF55729">
    <property type="entry name" value="Acyl-CoA N-acyltransferases (Nat)"/>
    <property type="match status" value="1"/>
</dbReference>
<dbReference type="RefSeq" id="WP_119865033.1">
    <property type="nucleotide sequence ID" value="NZ_CP016786.1"/>
</dbReference>
<dbReference type="EMBL" id="CP016786">
    <property type="protein sequence ID" value="ASW42893.1"/>
    <property type="molecule type" value="Genomic_DNA"/>
</dbReference>
<feature type="domain" description="N-acetyltransferase" evidence="1">
    <location>
        <begin position="6"/>
        <end position="146"/>
    </location>
</feature>
<dbReference type="InterPro" id="IPR000182">
    <property type="entry name" value="GNAT_dom"/>
</dbReference>
<name>A0A343JBI5_9CLOT</name>
<dbReference type="InterPro" id="IPR016181">
    <property type="entry name" value="Acyl_CoA_acyltransferase"/>
</dbReference>
<reference evidence="2 3" key="1">
    <citation type="submission" date="2016-08" db="EMBL/GenBank/DDBJ databases">
        <title>Complete Genome Sequence Of The Indigo Reducing Clostridium isatidis DSM15098.</title>
        <authorList>
            <person name="Little G.T."/>
            <person name="Minton N.P."/>
        </authorList>
    </citation>
    <scope>NUCLEOTIDE SEQUENCE [LARGE SCALE GENOMIC DNA]</scope>
    <source>
        <strain evidence="2 3">DSM 15098</strain>
    </source>
</reference>
<keyword evidence="2" id="KW-0808">Transferase</keyword>
<protein>
    <submittedName>
        <fullName evidence="2">GNAT family N-acetyltransferase</fullName>
    </submittedName>
</protein>
<organism evidence="2 3">
    <name type="scientific">Clostridium isatidis</name>
    <dbReference type="NCBI Taxonomy" id="182773"/>
    <lineage>
        <taxon>Bacteria</taxon>
        <taxon>Bacillati</taxon>
        <taxon>Bacillota</taxon>
        <taxon>Clostridia</taxon>
        <taxon>Eubacteriales</taxon>
        <taxon>Clostridiaceae</taxon>
        <taxon>Clostridium</taxon>
    </lineage>
</organism>